<keyword evidence="2" id="KW-0813">Transport</keyword>
<dbReference type="GO" id="GO:0055085">
    <property type="term" value="P:transmembrane transport"/>
    <property type="evidence" value="ECO:0007669"/>
    <property type="project" value="InterPro"/>
</dbReference>
<dbReference type="RefSeq" id="WP_023570125.1">
    <property type="nucleotide sequence ID" value="NZ_AVBI01000012.1"/>
</dbReference>
<feature type="transmembrane region" description="Helical" evidence="7">
    <location>
        <begin position="280"/>
        <end position="299"/>
    </location>
</feature>
<dbReference type="OrthoDB" id="9786183at2"/>
<keyword evidence="6 7" id="KW-0472">Membrane</keyword>
<dbReference type="PANTHER" id="PTHR36838">
    <property type="entry name" value="AUXIN EFFLUX CARRIER FAMILY PROTEIN"/>
    <property type="match status" value="1"/>
</dbReference>
<keyword evidence="3" id="KW-1003">Cell membrane</keyword>
<name>V6S1X9_9FLAO</name>
<feature type="transmembrane region" description="Helical" evidence="7">
    <location>
        <begin position="90"/>
        <end position="109"/>
    </location>
</feature>
<evidence type="ECO:0000256" key="5">
    <source>
        <dbReference type="ARBA" id="ARBA00022989"/>
    </source>
</evidence>
<feature type="transmembrane region" description="Helical" evidence="7">
    <location>
        <begin position="129"/>
        <end position="146"/>
    </location>
</feature>
<dbReference type="Pfam" id="PF03547">
    <property type="entry name" value="Mem_trans"/>
    <property type="match status" value="1"/>
</dbReference>
<feature type="transmembrane region" description="Helical" evidence="7">
    <location>
        <begin position="158"/>
        <end position="176"/>
    </location>
</feature>
<evidence type="ECO:0000256" key="3">
    <source>
        <dbReference type="ARBA" id="ARBA00022475"/>
    </source>
</evidence>
<keyword evidence="5 7" id="KW-1133">Transmembrane helix</keyword>
<feature type="transmembrane region" description="Helical" evidence="7">
    <location>
        <begin position="57"/>
        <end position="78"/>
    </location>
</feature>
<comment type="subcellular location">
    <subcellularLocation>
        <location evidence="1">Membrane</location>
        <topology evidence="1">Multi-pass membrane protein</topology>
    </subcellularLocation>
</comment>
<evidence type="ECO:0000313" key="9">
    <source>
        <dbReference type="Proteomes" id="UP000319848"/>
    </source>
</evidence>
<evidence type="ECO:0000256" key="6">
    <source>
        <dbReference type="ARBA" id="ARBA00023136"/>
    </source>
</evidence>
<evidence type="ECO:0000256" key="7">
    <source>
        <dbReference type="SAM" id="Phobius"/>
    </source>
</evidence>
<protein>
    <recommendedName>
        <fullName evidence="10">Transporter</fullName>
    </recommendedName>
</protein>
<evidence type="ECO:0000313" key="8">
    <source>
        <dbReference type="EMBL" id="TWI10751.1"/>
    </source>
</evidence>
<keyword evidence="9" id="KW-1185">Reference proteome</keyword>
<dbReference type="GO" id="GO:0016020">
    <property type="term" value="C:membrane"/>
    <property type="evidence" value="ECO:0007669"/>
    <property type="project" value="UniProtKB-SubCell"/>
</dbReference>
<feature type="transmembrane region" description="Helical" evidence="7">
    <location>
        <begin position="219"/>
        <end position="241"/>
    </location>
</feature>
<gene>
    <name evidence="8" type="ORF">IP98_02099</name>
</gene>
<organism evidence="8 9">
    <name type="scientific">Flavobacterium cauense R2A-7</name>
    <dbReference type="NCBI Taxonomy" id="1341154"/>
    <lineage>
        <taxon>Bacteria</taxon>
        <taxon>Pseudomonadati</taxon>
        <taxon>Bacteroidota</taxon>
        <taxon>Flavobacteriia</taxon>
        <taxon>Flavobacteriales</taxon>
        <taxon>Flavobacteriaceae</taxon>
        <taxon>Flavobacterium</taxon>
    </lineage>
</organism>
<proteinExistence type="predicted"/>
<dbReference type="PANTHER" id="PTHR36838:SF1">
    <property type="entry name" value="SLR1864 PROTEIN"/>
    <property type="match status" value="1"/>
</dbReference>
<evidence type="ECO:0000256" key="1">
    <source>
        <dbReference type="ARBA" id="ARBA00004141"/>
    </source>
</evidence>
<dbReference type="EMBL" id="VLKQ01000009">
    <property type="protein sequence ID" value="TWI10751.1"/>
    <property type="molecule type" value="Genomic_DNA"/>
</dbReference>
<evidence type="ECO:0000256" key="2">
    <source>
        <dbReference type="ARBA" id="ARBA00022448"/>
    </source>
</evidence>
<feature type="transmembrane region" description="Helical" evidence="7">
    <location>
        <begin position="253"/>
        <end position="273"/>
    </location>
</feature>
<dbReference type="InterPro" id="IPR004776">
    <property type="entry name" value="Mem_transp_PIN-like"/>
</dbReference>
<sequence length="303" mass="33455">MENILLIFVCMLLGFLLKKSAAFPPLSYKTLNQFVIYISLPAIALYYIPKLEISSKLLFPLGIAWLGFALSYIFFTAFGKRFGWSKKLTGCLIITAGLGNTSFVGFPIIEAVYGKQGLETAVIVDQPGSFVVVSTLAVLVATMYSRGTTSSSAIFKKIVFFPPFIAFAISCVLNVLHLDFPEILQSVFQRLGSTVTPIALVSVGMQLEFDSKSKHWKFLTLGLFFKLFITPAFFYLLYVMLLGGNGLEVQVSILEAAMAPMITGAIVASSYSLKPKLSNMMIGFGIPISFVTLIFWYFILQHI</sequence>
<reference evidence="8 9" key="1">
    <citation type="journal article" date="2015" name="Stand. Genomic Sci.">
        <title>Genomic Encyclopedia of Bacterial and Archaeal Type Strains, Phase III: the genomes of soil and plant-associated and newly described type strains.</title>
        <authorList>
            <person name="Whitman W.B."/>
            <person name="Woyke T."/>
            <person name="Klenk H.P."/>
            <person name="Zhou Y."/>
            <person name="Lilburn T.G."/>
            <person name="Beck B.J."/>
            <person name="De Vos P."/>
            <person name="Vandamme P."/>
            <person name="Eisen J.A."/>
            <person name="Garrity G."/>
            <person name="Hugenholtz P."/>
            <person name="Kyrpides N.C."/>
        </authorList>
    </citation>
    <scope>NUCLEOTIDE SEQUENCE [LARGE SCALE GENOMIC DNA]</scope>
    <source>
        <strain evidence="8 9">CGMCC 1.7270</strain>
    </source>
</reference>
<keyword evidence="4 7" id="KW-0812">Transmembrane</keyword>
<accession>V6S1X9</accession>
<dbReference type="STRING" id="1341154.FCR2A7T_09610"/>
<evidence type="ECO:0000256" key="4">
    <source>
        <dbReference type="ARBA" id="ARBA00022692"/>
    </source>
</evidence>
<comment type="caution">
    <text evidence="8">The sequence shown here is derived from an EMBL/GenBank/DDBJ whole genome shotgun (WGS) entry which is preliminary data.</text>
</comment>
<evidence type="ECO:0008006" key="10">
    <source>
        <dbReference type="Google" id="ProtNLM"/>
    </source>
</evidence>
<dbReference type="AlphaFoldDB" id="V6S1X9"/>
<dbReference type="Proteomes" id="UP000319848">
    <property type="component" value="Unassembled WGS sequence"/>
</dbReference>